<keyword evidence="2" id="KW-1185">Reference proteome</keyword>
<protein>
    <submittedName>
        <fullName evidence="1">Uncharacterized protein</fullName>
    </submittedName>
</protein>
<evidence type="ECO:0000313" key="2">
    <source>
        <dbReference type="Proteomes" id="UP000006729"/>
    </source>
</evidence>
<evidence type="ECO:0000313" key="1">
    <source>
        <dbReference type="EMBL" id="PNT23978.1"/>
    </source>
</evidence>
<reference evidence="1 2" key="1">
    <citation type="journal article" date="2006" name="Science">
        <title>The genome of black cottonwood, Populus trichocarpa (Torr. &amp; Gray).</title>
        <authorList>
            <person name="Tuskan G.A."/>
            <person name="Difazio S."/>
            <person name="Jansson S."/>
            <person name="Bohlmann J."/>
            <person name="Grigoriev I."/>
            <person name="Hellsten U."/>
            <person name="Putnam N."/>
            <person name="Ralph S."/>
            <person name="Rombauts S."/>
            <person name="Salamov A."/>
            <person name="Schein J."/>
            <person name="Sterck L."/>
            <person name="Aerts A."/>
            <person name="Bhalerao R.R."/>
            <person name="Bhalerao R.P."/>
            <person name="Blaudez D."/>
            <person name="Boerjan W."/>
            <person name="Brun A."/>
            <person name="Brunner A."/>
            <person name="Busov V."/>
            <person name="Campbell M."/>
            <person name="Carlson J."/>
            <person name="Chalot M."/>
            <person name="Chapman J."/>
            <person name="Chen G.L."/>
            <person name="Cooper D."/>
            <person name="Coutinho P.M."/>
            <person name="Couturier J."/>
            <person name="Covert S."/>
            <person name="Cronk Q."/>
            <person name="Cunningham R."/>
            <person name="Davis J."/>
            <person name="Degroeve S."/>
            <person name="Dejardin A."/>
            <person name="Depamphilis C."/>
            <person name="Detter J."/>
            <person name="Dirks B."/>
            <person name="Dubchak I."/>
            <person name="Duplessis S."/>
            <person name="Ehlting J."/>
            <person name="Ellis B."/>
            <person name="Gendler K."/>
            <person name="Goodstein D."/>
            <person name="Gribskov M."/>
            <person name="Grimwood J."/>
            <person name="Groover A."/>
            <person name="Gunter L."/>
            <person name="Hamberger B."/>
            <person name="Heinze B."/>
            <person name="Helariutta Y."/>
            <person name="Henrissat B."/>
            <person name="Holligan D."/>
            <person name="Holt R."/>
            <person name="Huang W."/>
            <person name="Islam-Faridi N."/>
            <person name="Jones S."/>
            <person name="Jones-Rhoades M."/>
            <person name="Jorgensen R."/>
            <person name="Joshi C."/>
            <person name="Kangasjarvi J."/>
            <person name="Karlsson J."/>
            <person name="Kelleher C."/>
            <person name="Kirkpatrick R."/>
            <person name="Kirst M."/>
            <person name="Kohler A."/>
            <person name="Kalluri U."/>
            <person name="Larimer F."/>
            <person name="Leebens-Mack J."/>
            <person name="Leple J.C."/>
            <person name="Locascio P."/>
            <person name="Lou Y."/>
            <person name="Lucas S."/>
            <person name="Martin F."/>
            <person name="Montanini B."/>
            <person name="Napoli C."/>
            <person name="Nelson D.R."/>
            <person name="Nelson C."/>
            <person name="Nieminen K."/>
            <person name="Nilsson O."/>
            <person name="Pereda V."/>
            <person name="Peter G."/>
            <person name="Philippe R."/>
            <person name="Pilate G."/>
            <person name="Poliakov A."/>
            <person name="Razumovskaya J."/>
            <person name="Richardson P."/>
            <person name="Rinaldi C."/>
            <person name="Ritland K."/>
            <person name="Rouze P."/>
            <person name="Ryaboy D."/>
            <person name="Schmutz J."/>
            <person name="Schrader J."/>
            <person name="Segerman B."/>
            <person name="Shin H."/>
            <person name="Siddiqui A."/>
            <person name="Sterky F."/>
            <person name="Terry A."/>
            <person name="Tsai C.J."/>
            <person name="Uberbacher E."/>
            <person name="Unneberg P."/>
            <person name="Vahala J."/>
            <person name="Wall K."/>
            <person name="Wessler S."/>
            <person name="Yang G."/>
            <person name="Yin T."/>
            <person name="Douglas C."/>
            <person name="Marra M."/>
            <person name="Sandberg G."/>
            <person name="Van de Peer Y."/>
            <person name="Rokhsar D."/>
        </authorList>
    </citation>
    <scope>NUCLEOTIDE SEQUENCE [LARGE SCALE GENOMIC DNA]</scope>
    <source>
        <strain evidence="2">cv. Nisqually</strain>
    </source>
</reference>
<name>U5G214_POPTR</name>
<dbReference type="EMBL" id="CM009297">
    <property type="protein sequence ID" value="PNT23978.1"/>
    <property type="molecule type" value="Genomic_DNA"/>
</dbReference>
<dbReference type="InParanoid" id="U5G214"/>
<dbReference type="HOGENOM" id="CLU_1752839_0_0_1"/>
<sequence length="149" mass="17776">MNSIKLIMTYPWQVGPAIRVHLQEPLRKEYEVFKFCQIHAGQQVLGDYREIFTPGTNSWRRMDASLPVDITSTNARVIFMENLHVLAEHCIGHSRSIWRMKTFGPSRTAKIRYDRRDYLPLMTIGYDYKGHFLFVLFILVKFCWYHCWN</sequence>
<proteinExistence type="predicted"/>
<organism evidence="1 2">
    <name type="scientific">Populus trichocarpa</name>
    <name type="common">Western balsam poplar</name>
    <name type="synonym">Populus balsamifera subsp. trichocarpa</name>
    <dbReference type="NCBI Taxonomy" id="3694"/>
    <lineage>
        <taxon>Eukaryota</taxon>
        <taxon>Viridiplantae</taxon>
        <taxon>Streptophyta</taxon>
        <taxon>Embryophyta</taxon>
        <taxon>Tracheophyta</taxon>
        <taxon>Spermatophyta</taxon>
        <taxon>Magnoliopsida</taxon>
        <taxon>eudicotyledons</taxon>
        <taxon>Gunneridae</taxon>
        <taxon>Pentapetalae</taxon>
        <taxon>rosids</taxon>
        <taxon>fabids</taxon>
        <taxon>Malpighiales</taxon>
        <taxon>Salicaceae</taxon>
        <taxon>Saliceae</taxon>
        <taxon>Populus</taxon>
    </lineage>
</organism>
<gene>
    <name evidence="1" type="ORF">POPTR_008G109800</name>
</gene>
<dbReference type="Proteomes" id="UP000006729">
    <property type="component" value="Chromosome 8"/>
</dbReference>
<accession>U5G214</accession>
<dbReference type="AlphaFoldDB" id="U5G214"/>